<keyword evidence="3" id="KW-0805">Transcription regulation</keyword>
<accession>A0A5B8G3X6</accession>
<name>A0A5B8G3X6_9RHOB</name>
<gene>
    <name evidence="7" type="ORF">FDP22_19255</name>
</gene>
<keyword evidence="5" id="KW-0804">Transcription</keyword>
<keyword evidence="2" id="KW-0663">Pyridoxal phosphate</keyword>
<dbReference type="AlphaFoldDB" id="A0A5B8G3X6"/>
<dbReference type="CDD" id="cd07377">
    <property type="entry name" value="WHTH_GntR"/>
    <property type="match status" value="1"/>
</dbReference>
<proteinExistence type="inferred from homology"/>
<feature type="domain" description="HTH gntR-type" evidence="6">
    <location>
        <begin position="31"/>
        <end position="99"/>
    </location>
</feature>
<keyword evidence="7" id="KW-0032">Aminotransferase</keyword>
<dbReference type="InterPro" id="IPR051446">
    <property type="entry name" value="HTH_trans_reg/aminotransferase"/>
</dbReference>
<comment type="similarity">
    <text evidence="1">In the C-terminal section; belongs to the class-I pyridoxal-phosphate-dependent aminotransferase family.</text>
</comment>
<dbReference type="InterPro" id="IPR036388">
    <property type="entry name" value="WH-like_DNA-bd_sf"/>
</dbReference>
<dbReference type="Proteomes" id="UP000305888">
    <property type="component" value="Plasmid pD4M1A"/>
</dbReference>
<dbReference type="OrthoDB" id="9808770at2"/>
<dbReference type="SUPFAM" id="SSF46785">
    <property type="entry name" value="Winged helix' DNA-binding domain"/>
    <property type="match status" value="1"/>
</dbReference>
<dbReference type="PANTHER" id="PTHR46577">
    <property type="entry name" value="HTH-TYPE TRANSCRIPTIONAL REGULATORY PROTEIN GABR"/>
    <property type="match status" value="1"/>
</dbReference>
<evidence type="ECO:0000313" key="8">
    <source>
        <dbReference type="Proteomes" id="UP000305888"/>
    </source>
</evidence>
<dbReference type="KEGG" id="ppru:FDP22_19255"/>
<dbReference type="InterPro" id="IPR036390">
    <property type="entry name" value="WH_DNA-bd_sf"/>
</dbReference>
<dbReference type="CDD" id="cd00609">
    <property type="entry name" value="AAT_like"/>
    <property type="match status" value="1"/>
</dbReference>
<keyword evidence="4" id="KW-0238">DNA-binding</keyword>
<dbReference type="GO" id="GO:0003677">
    <property type="term" value="F:DNA binding"/>
    <property type="evidence" value="ECO:0007669"/>
    <property type="project" value="UniProtKB-KW"/>
</dbReference>
<dbReference type="SUPFAM" id="SSF53383">
    <property type="entry name" value="PLP-dependent transferases"/>
    <property type="match status" value="1"/>
</dbReference>
<evidence type="ECO:0000256" key="5">
    <source>
        <dbReference type="ARBA" id="ARBA00023163"/>
    </source>
</evidence>
<evidence type="ECO:0000256" key="3">
    <source>
        <dbReference type="ARBA" id="ARBA00023015"/>
    </source>
</evidence>
<dbReference type="Pfam" id="PF00392">
    <property type="entry name" value="GntR"/>
    <property type="match status" value="1"/>
</dbReference>
<dbReference type="InterPro" id="IPR015421">
    <property type="entry name" value="PyrdxlP-dep_Trfase_major"/>
</dbReference>
<dbReference type="Gene3D" id="3.40.640.10">
    <property type="entry name" value="Type I PLP-dependent aspartate aminotransferase-like (Major domain)"/>
    <property type="match status" value="1"/>
</dbReference>
<evidence type="ECO:0000259" key="6">
    <source>
        <dbReference type="PROSITE" id="PS50949"/>
    </source>
</evidence>
<evidence type="ECO:0000256" key="1">
    <source>
        <dbReference type="ARBA" id="ARBA00005384"/>
    </source>
</evidence>
<dbReference type="GO" id="GO:0008483">
    <property type="term" value="F:transaminase activity"/>
    <property type="evidence" value="ECO:0007669"/>
    <property type="project" value="UniProtKB-KW"/>
</dbReference>
<evidence type="ECO:0000313" key="7">
    <source>
        <dbReference type="EMBL" id="QDL94012.1"/>
    </source>
</evidence>
<protein>
    <submittedName>
        <fullName evidence="7">PLP-dependent aminotransferase family protein</fullName>
    </submittedName>
</protein>
<dbReference type="Gene3D" id="1.10.10.10">
    <property type="entry name" value="Winged helix-like DNA-binding domain superfamily/Winged helix DNA-binding domain"/>
    <property type="match status" value="1"/>
</dbReference>
<dbReference type="SMART" id="SM00345">
    <property type="entry name" value="HTH_GNTR"/>
    <property type="match status" value="1"/>
</dbReference>
<dbReference type="GO" id="GO:0030170">
    <property type="term" value="F:pyridoxal phosphate binding"/>
    <property type="evidence" value="ECO:0007669"/>
    <property type="project" value="InterPro"/>
</dbReference>
<keyword evidence="8" id="KW-1185">Reference proteome</keyword>
<dbReference type="InterPro" id="IPR000524">
    <property type="entry name" value="Tscrpt_reg_HTH_GntR"/>
</dbReference>
<dbReference type="GO" id="GO:0003700">
    <property type="term" value="F:DNA-binding transcription factor activity"/>
    <property type="evidence" value="ECO:0007669"/>
    <property type="project" value="InterPro"/>
</dbReference>
<keyword evidence="7" id="KW-0808">Transferase</keyword>
<keyword evidence="7" id="KW-0614">Plasmid</keyword>
<dbReference type="EMBL" id="CP040819">
    <property type="protein sequence ID" value="QDL94012.1"/>
    <property type="molecule type" value="Genomic_DNA"/>
</dbReference>
<dbReference type="PROSITE" id="PS50949">
    <property type="entry name" value="HTH_GNTR"/>
    <property type="match status" value="1"/>
</dbReference>
<dbReference type="Pfam" id="PF00155">
    <property type="entry name" value="Aminotran_1_2"/>
    <property type="match status" value="1"/>
</dbReference>
<sequence length="490" mass="53058">MTNNLRTPFQCVEGSGGDGLRQVRGVRRVPVRRVDEVYERVRGQIEAGRLEPGERLPPIRGMADEMRISRNSVVQAYERLVADSLVVARRGSGFYVAHALPRMGERTSQSFREATDAISLLREQLDRNFDARIGDGRPPAGWLEASELQRYFRFGISVRSGTDYGYGEAAGYMPLRRLIARRLEERGIAAGPDTVFTTFGANHAFDLITRQYLSRGDCVLVDEPGYYPLFAKLRLAGVRLIGVRRLPDGPDIEDLARKIARHRPRGLFTQTVAHNPTGTTTSPEKCAAVLQLAGQGGLFVVEDDTFADLVPPGTVRLASLPSRCEVIHVGTFSKTLSASLRSGFVSAPPEVVRQLVALKMLGTVATSSYIERFIFELIDAGQYASHLRRLGQRVSASVAQTAAALRATGFGLPFGTGPGYYLYPSLPEGVSEADIAHEGAEAGIFIAPGSVFSPGGAAGPAHIRVNVAYGTDAAFHAFARDLFARGGHGG</sequence>
<dbReference type="InterPro" id="IPR015424">
    <property type="entry name" value="PyrdxlP-dep_Trfase"/>
</dbReference>
<dbReference type="PANTHER" id="PTHR46577:SF2">
    <property type="entry name" value="TRANSCRIPTIONAL REGULATORY PROTEIN"/>
    <property type="match status" value="1"/>
</dbReference>
<evidence type="ECO:0000256" key="2">
    <source>
        <dbReference type="ARBA" id="ARBA00022898"/>
    </source>
</evidence>
<reference evidence="7 8" key="1">
    <citation type="submission" date="2019-06" db="EMBL/GenBank/DDBJ databases">
        <title>Genome sequence of Rhodobacteraceae bacterium D4M1.</title>
        <authorList>
            <person name="Cao J."/>
        </authorList>
    </citation>
    <scope>NUCLEOTIDE SEQUENCE [LARGE SCALE GENOMIC DNA]</scope>
    <source>
        <strain evidence="7 8">D4M1</strain>
        <plasmid evidence="8">pd4m1a</plasmid>
    </source>
</reference>
<organism evidence="7 8">
    <name type="scientific">Paroceanicella profunda</name>
    <dbReference type="NCBI Taxonomy" id="2579971"/>
    <lineage>
        <taxon>Bacteria</taxon>
        <taxon>Pseudomonadati</taxon>
        <taxon>Pseudomonadota</taxon>
        <taxon>Alphaproteobacteria</taxon>
        <taxon>Rhodobacterales</taxon>
        <taxon>Paracoccaceae</taxon>
        <taxon>Paroceanicella</taxon>
    </lineage>
</organism>
<geneLocation type="plasmid" evidence="8">
    <name>pd4m1a</name>
</geneLocation>
<evidence type="ECO:0000256" key="4">
    <source>
        <dbReference type="ARBA" id="ARBA00023125"/>
    </source>
</evidence>
<dbReference type="InterPro" id="IPR004839">
    <property type="entry name" value="Aminotransferase_I/II_large"/>
</dbReference>